<feature type="domain" description="Glycosyl transferase family 1" evidence="2">
    <location>
        <begin position="215"/>
        <end position="362"/>
    </location>
</feature>
<keyword evidence="4" id="KW-1185">Reference proteome</keyword>
<dbReference type="Gene3D" id="3.40.50.2000">
    <property type="entry name" value="Glycogen Phosphorylase B"/>
    <property type="match status" value="2"/>
</dbReference>
<dbReference type="Proteomes" id="UP001205603">
    <property type="component" value="Unassembled WGS sequence"/>
</dbReference>
<dbReference type="PANTHER" id="PTHR12526">
    <property type="entry name" value="GLYCOSYLTRANSFERASE"/>
    <property type="match status" value="1"/>
</dbReference>
<organism evidence="3 4">
    <name type="scientific">Coprobacter tertius</name>
    <dbReference type="NCBI Taxonomy" id="2944915"/>
    <lineage>
        <taxon>Bacteria</taxon>
        <taxon>Pseudomonadati</taxon>
        <taxon>Bacteroidota</taxon>
        <taxon>Bacteroidia</taxon>
        <taxon>Bacteroidales</taxon>
        <taxon>Barnesiellaceae</taxon>
        <taxon>Coprobacter</taxon>
    </lineage>
</organism>
<dbReference type="Pfam" id="PF00534">
    <property type="entry name" value="Glycos_transf_1"/>
    <property type="match status" value="1"/>
</dbReference>
<feature type="coiled-coil region" evidence="1">
    <location>
        <begin position="350"/>
        <end position="377"/>
    </location>
</feature>
<proteinExistence type="predicted"/>
<keyword evidence="1" id="KW-0175">Coiled coil</keyword>
<name>A0ABT1MJM7_9BACT</name>
<evidence type="ECO:0000256" key="1">
    <source>
        <dbReference type="SAM" id="Coils"/>
    </source>
</evidence>
<dbReference type="SUPFAM" id="SSF53756">
    <property type="entry name" value="UDP-Glycosyltransferase/glycogen phosphorylase"/>
    <property type="match status" value="1"/>
</dbReference>
<evidence type="ECO:0000313" key="3">
    <source>
        <dbReference type="EMBL" id="MCP9612823.1"/>
    </source>
</evidence>
<dbReference type="EMBL" id="JANDHW010000014">
    <property type="protein sequence ID" value="MCP9612823.1"/>
    <property type="molecule type" value="Genomic_DNA"/>
</dbReference>
<gene>
    <name evidence="3" type="ORF">NMU02_12055</name>
</gene>
<comment type="caution">
    <text evidence="3">The sequence shown here is derived from an EMBL/GenBank/DDBJ whole genome shotgun (WGS) entry which is preliminary data.</text>
</comment>
<evidence type="ECO:0000259" key="2">
    <source>
        <dbReference type="Pfam" id="PF00534"/>
    </source>
</evidence>
<protein>
    <submittedName>
        <fullName evidence="3">Glycosyltransferase family 4 protein</fullName>
    </submittedName>
</protein>
<dbReference type="InterPro" id="IPR001296">
    <property type="entry name" value="Glyco_trans_1"/>
</dbReference>
<reference evidence="3 4" key="1">
    <citation type="submission" date="2022-07" db="EMBL/GenBank/DDBJ databases">
        <title>Fecal culturing of patients with breast cancer.</title>
        <authorList>
            <person name="Teng N.M.Y."/>
            <person name="Kiu R."/>
            <person name="Evans R."/>
            <person name="Baker D.J."/>
            <person name="Zenner C."/>
            <person name="Robinson S.D."/>
            <person name="Hall L.J."/>
        </authorList>
    </citation>
    <scope>NUCLEOTIDE SEQUENCE [LARGE SCALE GENOMIC DNA]</scope>
    <source>
        <strain evidence="3 4">LH1063</strain>
    </source>
</reference>
<dbReference type="RefSeq" id="WP_255028185.1">
    <property type="nucleotide sequence ID" value="NZ_JANDHW010000014.1"/>
</dbReference>
<accession>A0ABT1MJM7</accession>
<dbReference type="CDD" id="cd03801">
    <property type="entry name" value="GT4_PimA-like"/>
    <property type="match status" value="1"/>
</dbReference>
<evidence type="ECO:0000313" key="4">
    <source>
        <dbReference type="Proteomes" id="UP001205603"/>
    </source>
</evidence>
<sequence length="391" mass="44250">MNLYFATEARFIKRSNGNIYSQSESFSDSLWVRYLSVYDQIYVIARVSVDDKIGVNEKFRISDERVHFIEIPYYVGPVQYLKVAYKIRKVLDKCCLPGSAYICRVPGQIGSLVSSCLKRKNISYGAEVVGDPWDVFAPGAFNHPMRCVLRYIGRRQLKRVVRNASAVLYVTKNSLQKRYRANRNSFTVVASNVRIENDSIALQTKKIDAGKCCELISVGSLEQMYKSPDIVLKAVSILREKNINCRLTWLGGGRYQPSMEELAKDMKISEYVDFRGDVSSAEVRDTLHRSDIFILASKTEGLPRAVIEAMACGLPCIGTKVGGIPELLDKDVLVEVNDAEGLADKVIQMLQDASFANEQANRNLEEARKYKDSVLSKRREAFYKELIRISE</sequence>
<dbReference type="PANTHER" id="PTHR12526:SF630">
    <property type="entry name" value="GLYCOSYLTRANSFERASE"/>
    <property type="match status" value="1"/>
</dbReference>